<evidence type="ECO:0008006" key="3">
    <source>
        <dbReference type="Google" id="ProtNLM"/>
    </source>
</evidence>
<organism evidence="1 2">
    <name type="scientific">Prosthecobacter algae</name>
    <dbReference type="NCBI Taxonomy" id="1144682"/>
    <lineage>
        <taxon>Bacteria</taxon>
        <taxon>Pseudomonadati</taxon>
        <taxon>Verrucomicrobiota</taxon>
        <taxon>Verrucomicrobiia</taxon>
        <taxon>Verrucomicrobiales</taxon>
        <taxon>Verrucomicrobiaceae</taxon>
        <taxon>Prosthecobacter</taxon>
    </lineage>
</organism>
<protein>
    <recommendedName>
        <fullName evidence="3">Trm112 family protein</fullName>
    </recommendedName>
</protein>
<keyword evidence="2" id="KW-1185">Reference proteome</keyword>
<evidence type="ECO:0000313" key="2">
    <source>
        <dbReference type="Proteomes" id="UP001499852"/>
    </source>
</evidence>
<sequence>MDLSWINDFLPTFRCPHTHQPLRWALPEDLLRHGHPAEEKALVCQDGSRLYPIDQGIPVLLPQEAAK</sequence>
<dbReference type="Proteomes" id="UP001499852">
    <property type="component" value="Unassembled WGS sequence"/>
</dbReference>
<gene>
    <name evidence="1" type="ORF">GCM10023213_20790</name>
</gene>
<proteinExistence type="predicted"/>
<accession>A0ABP9P326</accession>
<dbReference type="RefSeq" id="WP_345736314.1">
    <property type="nucleotide sequence ID" value="NZ_BAABIA010000004.1"/>
</dbReference>
<name>A0ABP9P326_9BACT</name>
<dbReference type="InterPro" id="IPR005651">
    <property type="entry name" value="Trm112-like"/>
</dbReference>
<evidence type="ECO:0000313" key="1">
    <source>
        <dbReference type="EMBL" id="GAA5139680.1"/>
    </source>
</evidence>
<dbReference type="Pfam" id="PF03966">
    <property type="entry name" value="Trm112p"/>
    <property type="match status" value="1"/>
</dbReference>
<reference evidence="2" key="1">
    <citation type="journal article" date="2019" name="Int. J. Syst. Evol. Microbiol.">
        <title>The Global Catalogue of Microorganisms (GCM) 10K type strain sequencing project: providing services to taxonomists for standard genome sequencing and annotation.</title>
        <authorList>
            <consortium name="The Broad Institute Genomics Platform"/>
            <consortium name="The Broad Institute Genome Sequencing Center for Infectious Disease"/>
            <person name="Wu L."/>
            <person name="Ma J."/>
        </authorList>
    </citation>
    <scope>NUCLEOTIDE SEQUENCE [LARGE SCALE GENOMIC DNA]</scope>
    <source>
        <strain evidence="2">JCM 18053</strain>
    </source>
</reference>
<comment type="caution">
    <text evidence="1">The sequence shown here is derived from an EMBL/GenBank/DDBJ whole genome shotgun (WGS) entry which is preliminary data.</text>
</comment>
<dbReference type="EMBL" id="BAABIA010000004">
    <property type="protein sequence ID" value="GAA5139680.1"/>
    <property type="molecule type" value="Genomic_DNA"/>
</dbReference>
<dbReference type="Gene3D" id="2.20.25.10">
    <property type="match status" value="1"/>
</dbReference>
<dbReference type="SUPFAM" id="SSF158997">
    <property type="entry name" value="Trm112p-like"/>
    <property type="match status" value="1"/>
</dbReference>